<protein>
    <submittedName>
        <fullName evidence="1">Uncharacterized protein</fullName>
    </submittedName>
</protein>
<dbReference type="InterPro" id="IPR038377">
    <property type="entry name" value="Na/Glc_symporter_sf"/>
</dbReference>
<gene>
    <name evidence="1" type="ORF">IscW_ISCW014894</name>
</gene>
<dbReference type="AlphaFoldDB" id="B7QLX2"/>
<sequence>GGFRGVVWTDCLQAVVLMLAPATIVIKVIYDASFDAIQLRPVGDFDVRPYSQSRPDQRRKFVELPDWTICNGTLWNWYQPGSCSKIFGCKKPERCSKVNLLLLV</sequence>
<dbReference type="EMBL" id="DS968514">
    <property type="protein sequence ID" value="EEC19844.1"/>
    <property type="molecule type" value="Genomic_DNA"/>
</dbReference>
<reference evidence="1" key="1">
    <citation type="submission" date="2008-03" db="EMBL/GenBank/DDBJ databases">
        <title>Annotation of Ixodes scapularis.</title>
        <authorList>
            <consortium name="Ixodes scapularis Genome Project Consortium"/>
            <person name="Caler E."/>
            <person name="Hannick L.I."/>
            <person name="Bidwell S."/>
            <person name="Joardar V."/>
            <person name="Thiagarajan M."/>
            <person name="Amedeo P."/>
            <person name="Galinsky K.J."/>
            <person name="Schobel S."/>
            <person name="Inman J."/>
            <person name="Hostetler J."/>
            <person name="Miller J."/>
            <person name="Hammond M."/>
            <person name="Megy K."/>
            <person name="Lawson D."/>
            <person name="Kodira C."/>
            <person name="Sutton G."/>
            <person name="Meyer J."/>
            <person name="Hill C.A."/>
            <person name="Birren B."/>
            <person name="Nene V."/>
            <person name="Collins F."/>
            <person name="Alarcon-Chaidez F."/>
            <person name="Wikel S."/>
            <person name="Strausberg R."/>
        </authorList>
    </citation>
    <scope>NUCLEOTIDE SEQUENCE [LARGE SCALE GENOMIC DNA]</scope>
    <source>
        <strain evidence="1">Wikel colony</strain>
    </source>
</reference>
<name>B7QLX2_IXOSC</name>
<dbReference type="HOGENOM" id="CLU_2270438_0_0_1"/>
<accession>B7QLX2</accession>
<dbReference type="Gene3D" id="1.20.1730.10">
    <property type="entry name" value="Sodium/glucose cotransporter"/>
    <property type="match status" value="1"/>
</dbReference>
<feature type="non-terminal residue" evidence="1">
    <location>
        <position position="104"/>
    </location>
</feature>
<proteinExistence type="predicted"/>
<dbReference type="PaxDb" id="6945-B7QLX2"/>
<dbReference type="VEuPathDB" id="VectorBase:ISCW014894"/>
<feature type="non-terminal residue" evidence="1">
    <location>
        <position position="1"/>
    </location>
</feature>
<evidence type="ECO:0000313" key="1">
    <source>
        <dbReference type="EMBL" id="EEC19844.1"/>
    </source>
</evidence>
<organism>
    <name type="scientific">Ixodes scapularis</name>
    <name type="common">Black-legged tick</name>
    <name type="synonym">Deer tick</name>
    <dbReference type="NCBI Taxonomy" id="6945"/>
    <lineage>
        <taxon>Eukaryota</taxon>
        <taxon>Metazoa</taxon>
        <taxon>Ecdysozoa</taxon>
        <taxon>Arthropoda</taxon>
        <taxon>Chelicerata</taxon>
        <taxon>Arachnida</taxon>
        <taxon>Acari</taxon>
        <taxon>Parasitiformes</taxon>
        <taxon>Ixodida</taxon>
        <taxon>Ixodoidea</taxon>
        <taxon>Ixodidae</taxon>
        <taxon>Ixodinae</taxon>
        <taxon>Ixodes</taxon>
    </lineage>
</organism>